<dbReference type="GeneID" id="97165461"/>
<evidence type="ECO:0000313" key="1">
    <source>
        <dbReference type="EMBL" id="EDV07342.1"/>
    </source>
</evidence>
<dbReference type="EMBL" id="ABJL02000006">
    <property type="protein sequence ID" value="EDV07342.1"/>
    <property type="molecule type" value="Genomic_DNA"/>
</dbReference>
<protein>
    <submittedName>
        <fullName evidence="1">Uncharacterized protein</fullName>
    </submittedName>
</protein>
<dbReference type="AlphaFoldDB" id="B3C7L8"/>
<accession>B3C7L8</accession>
<gene>
    <name evidence="1" type="ORF">BACINT_00910</name>
</gene>
<dbReference type="RefSeq" id="WP_007660803.1">
    <property type="nucleotide sequence ID" value="NZ_ABJL02000006.1"/>
</dbReference>
<proteinExistence type="predicted"/>
<comment type="caution">
    <text evidence="1">The sequence shown here is derived from an EMBL/GenBank/DDBJ whole genome shotgun (WGS) entry which is preliminary data.</text>
</comment>
<dbReference type="STRING" id="471870.BACINT_00910"/>
<name>B3C7L8_9BACE</name>
<organism evidence="1 2">
    <name type="scientific">Bacteroides intestinalis DSM 17393</name>
    <dbReference type="NCBI Taxonomy" id="471870"/>
    <lineage>
        <taxon>Bacteria</taxon>
        <taxon>Pseudomonadati</taxon>
        <taxon>Bacteroidota</taxon>
        <taxon>Bacteroidia</taxon>
        <taxon>Bacteroidales</taxon>
        <taxon>Bacteroidaceae</taxon>
        <taxon>Bacteroides</taxon>
    </lineage>
</organism>
<evidence type="ECO:0000313" key="2">
    <source>
        <dbReference type="Proteomes" id="UP000004596"/>
    </source>
</evidence>
<reference evidence="1 2" key="2">
    <citation type="submission" date="2008-04" db="EMBL/GenBank/DDBJ databases">
        <authorList>
            <person name="Fulton L."/>
            <person name="Clifton S."/>
            <person name="Fulton B."/>
            <person name="Xu J."/>
            <person name="Minx P."/>
            <person name="Pepin K.H."/>
            <person name="Johnson M."/>
            <person name="Thiruvilangam P."/>
            <person name="Bhonagiri V."/>
            <person name="Nash W.E."/>
            <person name="Mardis E.R."/>
            <person name="Wilson R.K."/>
        </authorList>
    </citation>
    <scope>NUCLEOTIDE SEQUENCE [LARGE SCALE GENOMIC DNA]</scope>
    <source>
        <strain evidence="1 2">DSM 17393</strain>
    </source>
</reference>
<dbReference type="Proteomes" id="UP000004596">
    <property type="component" value="Unassembled WGS sequence"/>
</dbReference>
<reference evidence="1 2" key="1">
    <citation type="submission" date="2008-04" db="EMBL/GenBank/DDBJ databases">
        <title>Draft genome sequence of Bacteroides intestinalis (DSM 17393).</title>
        <authorList>
            <person name="Sudarsanam P."/>
            <person name="Ley R."/>
            <person name="Guruge J."/>
            <person name="Turnbaugh P.J."/>
            <person name="Mahowald M."/>
            <person name="Liep D."/>
            <person name="Gordon J."/>
        </authorList>
    </citation>
    <scope>NUCLEOTIDE SEQUENCE [LARGE SCALE GENOMIC DNA]</scope>
    <source>
        <strain evidence="1 2">DSM 17393</strain>
    </source>
</reference>
<sequence>MAGKNILFAYEETENYHVTASIRKQTQGEAIRTVLKGIPQRMILFTSNDNSVYTPK</sequence>